<evidence type="ECO:0000256" key="2">
    <source>
        <dbReference type="SAM" id="SignalP"/>
    </source>
</evidence>
<dbReference type="RefSeq" id="WP_204822017.1">
    <property type="nucleotide sequence ID" value="NZ_JANHOF010000023.1"/>
</dbReference>
<gene>
    <name evidence="3" type="ORF">ACFFJ8_21620</name>
</gene>
<dbReference type="EMBL" id="JBHLVF010000037">
    <property type="protein sequence ID" value="MFC0393958.1"/>
    <property type="molecule type" value="Genomic_DNA"/>
</dbReference>
<feature type="chain" id="PRO_5047420093" evidence="2">
    <location>
        <begin position="20"/>
        <end position="454"/>
    </location>
</feature>
<proteinExistence type="predicted"/>
<name>A0ABV6JHB6_9BACL</name>
<protein>
    <submittedName>
        <fullName evidence="3">Extracellular solute-binding protein</fullName>
    </submittedName>
</protein>
<dbReference type="Proteomes" id="UP001589818">
    <property type="component" value="Unassembled WGS sequence"/>
</dbReference>
<dbReference type="PANTHER" id="PTHR43649:SF12">
    <property type="entry name" value="DIACETYLCHITOBIOSE BINDING PROTEIN DASA"/>
    <property type="match status" value="1"/>
</dbReference>
<dbReference type="SUPFAM" id="SSF53850">
    <property type="entry name" value="Periplasmic binding protein-like II"/>
    <property type="match status" value="1"/>
</dbReference>
<organism evidence="3 4">
    <name type="scientific">Paenibacillus mendelii</name>
    <dbReference type="NCBI Taxonomy" id="206163"/>
    <lineage>
        <taxon>Bacteria</taxon>
        <taxon>Bacillati</taxon>
        <taxon>Bacillota</taxon>
        <taxon>Bacilli</taxon>
        <taxon>Bacillales</taxon>
        <taxon>Paenibacillaceae</taxon>
        <taxon>Paenibacillus</taxon>
    </lineage>
</organism>
<reference evidence="3 4" key="1">
    <citation type="submission" date="2024-09" db="EMBL/GenBank/DDBJ databases">
        <authorList>
            <person name="Sun Q."/>
            <person name="Mori K."/>
        </authorList>
    </citation>
    <scope>NUCLEOTIDE SEQUENCE [LARGE SCALE GENOMIC DNA]</scope>
    <source>
        <strain evidence="3 4">CCM 4839</strain>
    </source>
</reference>
<feature type="signal peptide" evidence="2">
    <location>
        <begin position="1"/>
        <end position="19"/>
    </location>
</feature>
<evidence type="ECO:0000313" key="3">
    <source>
        <dbReference type="EMBL" id="MFC0393958.1"/>
    </source>
</evidence>
<dbReference type="InterPro" id="IPR006059">
    <property type="entry name" value="SBP"/>
</dbReference>
<accession>A0ABV6JHB6</accession>
<dbReference type="PANTHER" id="PTHR43649">
    <property type="entry name" value="ARABINOSE-BINDING PROTEIN-RELATED"/>
    <property type="match status" value="1"/>
</dbReference>
<dbReference type="Pfam" id="PF01547">
    <property type="entry name" value="SBP_bac_1"/>
    <property type="match status" value="1"/>
</dbReference>
<keyword evidence="4" id="KW-1185">Reference proteome</keyword>
<evidence type="ECO:0000313" key="4">
    <source>
        <dbReference type="Proteomes" id="UP001589818"/>
    </source>
</evidence>
<dbReference type="InterPro" id="IPR050490">
    <property type="entry name" value="Bact_solute-bd_prot1"/>
</dbReference>
<feature type="region of interest" description="Disordered" evidence="1">
    <location>
        <begin position="20"/>
        <end position="59"/>
    </location>
</feature>
<feature type="compositionally biased region" description="Polar residues" evidence="1">
    <location>
        <begin position="31"/>
        <end position="51"/>
    </location>
</feature>
<comment type="caution">
    <text evidence="3">The sequence shown here is derived from an EMBL/GenBank/DDBJ whole genome shotgun (WGS) entry which is preliminary data.</text>
</comment>
<evidence type="ECO:0000256" key="1">
    <source>
        <dbReference type="SAM" id="MobiDB-lite"/>
    </source>
</evidence>
<keyword evidence="2" id="KW-0732">Signal</keyword>
<sequence length="454" mass="49797">MAAMIALIAVMAIVSGCSGNNSPANKPANAEKNSGNAEQKTGNNEQGSSEGNAAPVDPASLSGEIVWNTPWSQYFPEQHKSLLADFNKTYPNIKVTLNIEPLEVLLAANTPPDLALNFALSVQQVEDKLLEDLTPYLESDPQANADVFMEGPLNSYRFNNGVYGLPWFADGYFPLIYNKKILEQMGITEIPEIKNLNDLGEFFKQFWVLKDGSYEFVGEDPAIGTFGMISALYTYAFLNGADSTTFYNPETRKVGFNDPTIVGALEWMIDFNRQYVNKEARDALFAKVPEGVHPFKTGKQAVGFFVMSTAADFAQSPDVDLGLAPMPTEMLRSGGIGVSMLSTSKNKDLAWVFLKWLTATEEGANSMSTHFNFISAKKEYSWLKDTASADPVANSYLDALARAGKPSPTMPVNSTPVLAENEAKVLSGEMTPKQYLDHVTQVLQGQIDEYYAQK</sequence>
<dbReference type="Gene3D" id="3.40.190.10">
    <property type="entry name" value="Periplasmic binding protein-like II"/>
    <property type="match status" value="1"/>
</dbReference>